<comment type="caution">
    <text evidence="1">The sequence shown here is derived from an EMBL/GenBank/DDBJ whole genome shotgun (WGS) entry which is preliminary data.</text>
</comment>
<evidence type="ECO:0000313" key="2">
    <source>
        <dbReference type="Proteomes" id="UP001159042"/>
    </source>
</evidence>
<evidence type="ECO:0000313" key="1">
    <source>
        <dbReference type="EMBL" id="KAJ8925452.1"/>
    </source>
</evidence>
<dbReference type="AlphaFoldDB" id="A0AAV8WGI8"/>
<gene>
    <name evidence="1" type="ORF">NQ315_009285</name>
</gene>
<accession>A0AAV8WGI8</accession>
<organism evidence="1 2">
    <name type="scientific">Exocentrus adspersus</name>
    <dbReference type="NCBI Taxonomy" id="1586481"/>
    <lineage>
        <taxon>Eukaryota</taxon>
        <taxon>Metazoa</taxon>
        <taxon>Ecdysozoa</taxon>
        <taxon>Arthropoda</taxon>
        <taxon>Hexapoda</taxon>
        <taxon>Insecta</taxon>
        <taxon>Pterygota</taxon>
        <taxon>Neoptera</taxon>
        <taxon>Endopterygota</taxon>
        <taxon>Coleoptera</taxon>
        <taxon>Polyphaga</taxon>
        <taxon>Cucujiformia</taxon>
        <taxon>Chrysomeloidea</taxon>
        <taxon>Cerambycidae</taxon>
        <taxon>Lamiinae</taxon>
        <taxon>Acanthocinini</taxon>
        <taxon>Exocentrus</taxon>
    </lineage>
</organism>
<reference evidence="1 2" key="1">
    <citation type="journal article" date="2023" name="Insect Mol. Biol.">
        <title>Genome sequencing provides insights into the evolution of gene families encoding plant cell wall-degrading enzymes in longhorned beetles.</title>
        <authorList>
            <person name="Shin N.R."/>
            <person name="Okamura Y."/>
            <person name="Kirsch R."/>
            <person name="Pauchet Y."/>
        </authorList>
    </citation>
    <scope>NUCLEOTIDE SEQUENCE [LARGE SCALE GENOMIC DNA]</scope>
    <source>
        <strain evidence="1">EAD_L_NR</strain>
    </source>
</reference>
<dbReference type="Proteomes" id="UP001159042">
    <property type="component" value="Unassembled WGS sequence"/>
</dbReference>
<keyword evidence="2" id="KW-1185">Reference proteome</keyword>
<name>A0AAV8WGI8_9CUCU</name>
<dbReference type="EMBL" id="JANEYG010000001">
    <property type="protein sequence ID" value="KAJ8925452.1"/>
    <property type="molecule type" value="Genomic_DNA"/>
</dbReference>
<proteinExistence type="predicted"/>
<protein>
    <submittedName>
        <fullName evidence="1">Uncharacterized protein</fullName>
    </submittedName>
</protein>
<sequence length="66" mass="7754">MGEYLYRNSFLNRLSVTTDTYTSDITSHSLSKPVYITTTILYDTTNTLYIDKTVLQPKHQFLLRFL</sequence>